<proteinExistence type="predicted"/>
<reference evidence="2 3" key="1">
    <citation type="submission" date="2018-10" db="EMBL/GenBank/DDBJ databases">
        <authorList>
            <person name="Ekblom R."/>
            <person name="Jareborg N."/>
        </authorList>
    </citation>
    <scope>NUCLEOTIDE SEQUENCE [LARGE SCALE GENOMIC DNA]</scope>
    <source>
        <tissue evidence="2">Muscle</tissue>
    </source>
</reference>
<dbReference type="Proteomes" id="UP000269945">
    <property type="component" value="Unassembled WGS sequence"/>
</dbReference>
<accession>A0A9X9LE15</accession>
<sequence>MLTTPTGRGGKWYQSTPRRRSPPPQPQHGGAHARARLRGCGQGADPGLLRLPLPLPRGDDHSLCQGHHGPLQRHPHLHLGGAAPGRLRCGRGGVGASVS</sequence>
<evidence type="ECO:0000313" key="3">
    <source>
        <dbReference type="Proteomes" id="UP000269945"/>
    </source>
</evidence>
<keyword evidence="3" id="KW-1185">Reference proteome</keyword>
<protein>
    <submittedName>
        <fullName evidence="2">Uncharacterized protein</fullName>
    </submittedName>
</protein>
<comment type="caution">
    <text evidence="2">The sequence shown here is derived from an EMBL/GenBank/DDBJ whole genome shotgun (WGS) entry which is preliminary data.</text>
</comment>
<dbReference type="AlphaFoldDB" id="A0A9X9LE15"/>
<feature type="non-terminal residue" evidence="2">
    <location>
        <position position="99"/>
    </location>
</feature>
<evidence type="ECO:0000256" key="1">
    <source>
        <dbReference type="SAM" id="MobiDB-lite"/>
    </source>
</evidence>
<evidence type="ECO:0000313" key="2">
    <source>
        <dbReference type="EMBL" id="VCW58863.1"/>
    </source>
</evidence>
<gene>
    <name evidence="2" type="ORF">BN2614_LOCUS3</name>
</gene>
<dbReference type="EMBL" id="CYRY02001079">
    <property type="protein sequence ID" value="VCW58863.1"/>
    <property type="molecule type" value="Genomic_DNA"/>
</dbReference>
<feature type="region of interest" description="Disordered" evidence="1">
    <location>
        <begin position="1"/>
        <end position="69"/>
    </location>
</feature>
<name>A0A9X9LE15_GULGU</name>
<organism evidence="2 3">
    <name type="scientific">Gulo gulo</name>
    <name type="common">Wolverine</name>
    <name type="synonym">Gluton</name>
    <dbReference type="NCBI Taxonomy" id="48420"/>
    <lineage>
        <taxon>Eukaryota</taxon>
        <taxon>Metazoa</taxon>
        <taxon>Chordata</taxon>
        <taxon>Craniata</taxon>
        <taxon>Vertebrata</taxon>
        <taxon>Euteleostomi</taxon>
        <taxon>Mammalia</taxon>
        <taxon>Eutheria</taxon>
        <taxon>Laurasiatheria</taxon>
        <taxon>Carnivora</taxon>
        <taxon>Caniformia</taxon>
        <taxon>Musteloidea</taxon>
        <taxon>Mustelidae</taxon>
        <taxon>Guloninae</taxon>
        <taxon>Gulo</taxon>
    </lineage>
</organism>